<evidence type="ECO:0000256" key="1">
    <source>
        <dbReference type="SAM" id="MobiDB-lite"/>
    </source>
</evidence>
<dbReference type="PANTHER" id="PTHR32258">
    <property type="entry name" value="PROTEIN NETWORKED 4A"/>
    <property type="match status" value="1"/>
</dbReference>
<proteinExistence type="predicted"/>
<gene>
    <name evidence="2" type="ORF">RJT34_20523</name>
</gene>
<comment type="caution">
    <text evidence="2">The sequence shown here is derived from an EMBL/GenBank/DDBJ whole genome shotgun (WGS) entry which is preliminary data.</text>
</comment>
<organism evidence="2 3">
    <name type="scientific">Clitoria ternatea</name>
    <name type="common">Butterfly pea</name>
    <dbReference type="NCBI Taxonomy" id="43366"/>
    <lineage>
        <taxon>Eukaryota</taxon>
        <taxon>Viridiplantae</taxon>
        <taxon>Streptophyta</taxon>
        <taxon>Embryophyta</taxon>
        <taxon>Tracheophyta</taxon>
        <taxon>Spermatophyta</taxon>
        <taxon>Magnoliopsida</taxon>
        <taxon>eudicotyledons</taxon>
        <taxon>Gunneridae</taxon>
        <taxon>Pentapetalae</taxon>
        <taxon>rosids</taxon>
        <taxon>fabids</taxon>
        <taxon>Fabales</taxon>
        <taxon>Fabaceae</taxon>
        <taxon>Papilionoideae</taxon>
        <taxon>50 kb inversion clade</taxon>
        <taxon>NPAAA clade</taxon>
        <taxon>indigoferoid/millettioid clade</taxon>
        <taxon>Phaseoleae</taxon>
        <taxon>Clitoria</taxon>
    </lineage>
</organism>
<name>A0AAN9ISZ8_CLITE</name>
<dbReference type="EMBL" id="JAYKXN010000005">
    <property type="protein sequence ID" value="KAK7285743.1"/>
    <property type="molecule type" value="Genomic_DNA"/>
</dbReference>
<dbReference type="GO" id="GO:0005886">
    <property type="term" value="C:plasma membrane"/>
    <property type="evidence" value="ECO:0007669"/>
    <property type="project" value="TreeGrafter"/>
</dbReference>
<dbReference type="AlphaFoldDB" id="A0AAN9ISZ8"/>
<keyword evidence="3" id="KW-1185">Reference proteome</keyword>
<accession>A0AAN9ISZ8</accession>
<dbReference type="Proteomes" id="UP001359559">
    <property type="component" value="Unassembled WGS sequence"/>
</dbReference>
<dbReference type="PANTHER" id="PTHR32258:SF27">
    <property type="entry name" value="INTERACTING (KIP1-LIKE) FAMILY PROTEIN, PUTATIVE-RELATED"/>
    <property type="match status" value="1"/>
</dbReference>
<evidence type="ECO:0000313" key="3">
    <source>
        <dbReference type="Proteomes" id="UP001359559"/>
    </source>
</evidence>
<evidence type="ECO:0000313" key="2">
    <source>
        <dbReference type="EMBL" id="KAK7285743.1"/>
    </source>
</evidence>
<dbReference type="GO" id="GO:0051015">
    <property type="term" value="F:actin filament binding"/>
    <property type="evidence" value="ECO:0007669"/>
    <property type="project" value="TreeGrafter"/>
</dbReference>
<dbReference type="InterPro" id="IPR051861">
    <property type="entry name" value="NET_actin-binding_domain"/>
</dbReference>
<feature type="region of interest" description="Disordered" evidence="1">
    <location>
        <begin position="1"/>
        <end position="24"/>
    </location>
</feature>
<protein>
    <submittedName>
        <fullName evidence="2">Uncharacterized protein</fullName>
    </submittedName>
</protein>
<sequence length="398" mass="46314">MDQSEREKLESEKKSMDQDFETMREQNVRVREKTLNSELQDNTKEFQQWEAEAATFYLDLQMSSITEELLKSKVTELTGVCKKLHGESTTKSLVIEDMIERIRLLENEIGGLKGKLSAYTPVITSLKEDFTSLEYIYFLWTNKTFAVSSREHKDVVIETYHQENSYLRSKENESTLIPEGVADLLSMHMRIRAVEKVTMEELERRVKHPTLATHVEGALTEMAKDSNLKVATHPDIDIRKVVMKIKKDSPRAHNAWRIKSQKRSLMKDIPLDHKSNDLEYNKCFKRDHCMNVEHKLDSCETDQYDVTEENRQGYATIEDIITCHQSNNSGRYPNPNYSSKLEAEKELGIDKLELSKTRKETSEDGKRKILERLASDAQRLAILQMTLQYLKKKPETKK</sequence>
<reference evidence="2 3" key="1">
    <citation type="submission" date="2024-01" db="EMBL/GenBank/DDBJ databases">
        <title>The genomes of 5 underutilized Papilionoideae crops provide insights into root nodulation and disease resistance.</title>
        <authorList>
            <person name="Yuan L."/>
        </authorList>
    </citation>
    <scope>NUCLEOTIDE SEQUENCE [LARGE SCALE GENOMIC DNA]</scope>
    <source>
        <strain evidence="2">LY-2023</strain>
        <tissue evidence="2">Leaf</tissue>
    </source>
</reference>